<dbReference type="GO" id="GO:0043531">
    <property type="term" value="F:ADP binding"/>
    <property type="evidence" value="ECO:0007669"/>
    <property type="project" value="InterPro"/>
</dbReference>
<feature type="region of interest" description="Disordered" evidence="7">
    <location>
        <begin position="1"/>
        <end position="24"/>
    </location>
</feature>
<dbReference type="PANTHER" id="PTHR33463:SF183">
    <property type="entry name" value="NB-ARC DOMAIN DISEASE RESISTANCE PROTEIN"/>
    <property type="match status" value="1"/>
</dbReference>
<dbReference type="PANTHER" id="PTHR33463">
    <property type="entry name" value="NB-ARC DOMAIN-CONTAINING PROTEIN-RELATED"/>
    <property type="match status" value="1"/>
</dbReference>
<dbReference type="Gene3D" id="3.40.50.300">
    <property type="entry name" value="P-loop containing nucleotide triphosphate hydrolases"/>
    <property type="match status" value="1"/>
</dbReference>
<dbReference type="FunFam" id="1.10.10.10:FF:000322">
    <property type="entry name" value="Probable disease resistance protein At1g63360"/>
    <property type="match status" value="1"/>
</dbReference>
<evidence type="ECO:0000259" key="10">
    <source>
        <dbReference type="Pfam" id="PF23598"/>
    </source>
</evidence>
<evidence type="ECO:0000259" key="8">
    <source>
        <dbReference type="Pfam" id="PF00931"/>
    </source>
</evidence>
<feature type="compositionally biased region" description="Polar residues" evidence="7">
    <location>
        <begin position="75"/>
        <end position="85"/>
    </location>
</feature>
<keyword evidence="3" id="KW-0677">Repeat</keyword>
<feature type="domain" description="Disease resistance protein winged helix" evidence="9">
    <location>
        <begin position="357"/>
        <end position="430"/>
    </location>
</feature>
<evidence type="ECO:0000256" key="1">
    <source>
        <dbReference type="ARBA" id="ARBA00008894"/>
    </source>
</evidence>
<organism evidence="11 12">
    <name type="scientific">Punica granatum</name>
    <name type="common">Pomegranate</name>
    <dbReference type="NCBI Taxonomy" id="22663"/>
    <lineage>
        <taxon>Eukaryota</taxon>
        <taxon>Viridiplantae</taxon>
        <taxon>Streptophyta</taxon>
        <taxon>Embryophyta</taxon>
        <taxon>Tracheophyta</taxon>
        <taxon>Spermatophyta</taxon>
        <taxon>Magnoliopsida</taxon>
        <taxon>eudicotyledons</taxon>
        <taxon>Gunneridae</taxon>
        <taxon>Pentapetalae</taxon>
        <taxon>rosids</taxon>
        <taxon>malvids</taxon>
        <taxon>Myrtales</taxon>
        <taxon>Lythraceae</taxon>
        <taxon>Punica</taxon>
    </lineage>
</organism>
<dbReference type="InterPro" id="IPR042197">
    <property type="entry name" value="Apaf_helical"/>
</dbReference>
<evidence type="ECO:0000259" key="9">
    <source>
        <dbReference type="Pfam" id="PF23559"/>
    </source>
</evidence>
<dbReference type="InterPro" id="IPR036388">
    <property type="entry name" value="WH-like_DNA-bd_sf"/>
</dbReference>
<keyword evidence="4" id="KW-0547">Nucleotide-binding</keyword>
<dbReference type="SMART" id="SM00369">
    <property type="entry name" value="LRR_TYP"/>
    <property type="match status" value="4"/>
</dbReference>
<dbReference type="InterPro" id="IPR032675">
    <property type="entry name" value="LRR_dom_sf"/>
</dbReference>
<dbReference type="InterPro" id="IPR027417">
    <property type="entry name" value="P-loop_NTPase"/>
</dbReference>
<keyword evidence="2" id="KW-0433">Leucine-rich repeat</keyword>
<dbReference type="InterPro" id="IPR050905">
    <property type="entry name" value="Plant_NBS-LRR"/>
</dbReference>
<evidence type="ECO:0000256" key="3">
    <source>
        <dbReference type="ARBA" id="ARBA00022737"/>
    </source>
</evidence>
<accession>A0A218VSK3</accession>
<feature type="region of interest" description="Disordered" evidence="7">
    <location>
        <begin position="40"/>
        <end position="94"/>
    </location>
</feature>
<dbReference type="Gene3D" id="3.80.10.10">
    <property type="entry name" value="Ribonuclease Inhibitor"/>
    <property type="match status" value="2"/>
</dbReference>
<dbReference type="Proteomes" id="UP000197138">
    <property type="component" value="Unassembled WGS sequence"/>
</dbReference>
<dbReference type="InterPro" id="IPR003591">
    <property type="entry name" value="Leu-rich_rpt_typical-subtyp"/>
</dbReference>
<dbReference type="SUPFAM" id="SSF52058">
    <property type="entry name" value="L domain-like"/>
    <property type="match status" value="1"/>
</dbReference>
<dbReference type="SUPFAM" id="SSF52540">
    <property type="entry name" value="P-loop containing nucleoside triphosphate hydrolases"/>
    <property type="match status" value="1"/>
</dbReference>
<sequence length="1020" mass="115312">MNLLQEVCGEREVEGPSNAPEHINNRSIMPISSVIRGLQVETDRPENSRMSLPAGQSFHLPEEGNQDPSDEVVGSSATPILQPSTGPAGGARDAVGGTFKVRELVGQESQRIVDEIWDCLTKNNISRIGVYGMAGVGKTTVLKHLRNKTHESAAFRGVFWVTVSKDCTIHELQNKIAERTKAQDLFKGKDDAERSTLLFNHLREKKNTLMILDDMWQHFELLEVGMPEDGIQLVLTTRDRAVCQEMLCQKEIKVDPLPYNDAWTMFVDTLGSNLSPSRERIARCIVQECKGLPLAIVVMAGSMRGVDGDYGWEDTLEKLRQSQALQQDMRRGVFPILQHSYNCLDPKKQQCLLRCALYPEDEVIKREELIEFCIDEGVIHGDNRRKMHNEGHRLLDELEKACLLEPDNNRNVPYRQRWRVRMHDVIRDMAICIMSADKSCMVKSGLHLDDVPDDEDEWFPNLQRVSLMRNGIEVVPSSISPNCPQLSTLLLSSCWRLREISGCFFERMGGLKVINLSDTSITTVPESITNLEKLRALILQGCSELSLLPSLEKLTSLRKLDLQGCGKIKEVPDGLRMLVNLTYLDLSWTGIEKIPDGVISKLQKLQHLIANDTEVKGEEVGKLKKLELIRCRFQNVKELNKYTQAHNETIRNSCSYGIFIGGRRQIPTYPVDEFVKLCGRGIDGENIRCIIVNGGWDGIGDTCHLPRDVKELWIHYNSWTWINILASLTRLEELEVLRINGRQPELIGGQPPPPLKHLLGVSHLTGLRLLEIAHCEEMESIMGAEAVAGESPHAFSQLESIKIRDCPKMKNVVGPQLLPRLQNLQSILIDGATNMEEIIVMPSPQPFPAATSALLLTKIWVYGCHKMKRVLTLELFMLLPNLQKITVDDCKQMKEVIGGRELEHGERAMVGNNTTSSLLVSPDVSSAGQSRARQLTLKLYRLEELESICSWTGLRDLIHVIEIWKCPKLKRIEMLDGIFASPPPSLKEIVLIDRNREWWEFLEWDHPEAKTALLPYVSIR</sequence>
<keyword evidence="6" id="KW-0067">ATP-binding</keyword>
<comment type="caution">
    <text evidence="11">The sequence shown here is derived from an EMBL/GenBank/DDBJ whole genome shotgun (WGS) entry which is preliminary data.</text>
</comment>
<feature type="domain" description="Disease resistance R13L4/SHOC-2-like LRR" evidence="10">
    <location>
        <begin position="534"/>
        <end position="641"/>
    </location>
</feature>
<dbReference type="Gene3D" id="1.10.8.430">
    <property type="entry name" value="Helical domain of apoptotic protease-activating factors"/>
    <property type="match status" value="1"/>
</dbReference>
<dbReference type="GO" id="GO:0005524">
    <property type="term" value="F:ATP binding"/>
    <property type="evidence" value="ECO:0007669"/>
    <property type="project" value="UniProtKB-KW"/>
</dbReference>
<feature type="domain" description="NB-ARC" evidence="8">
    <location>
        <begin position="111"/>
        <end position="268"/>
    </location>
</feature>
<dbReference type="Pfam" id="PF23598">
    <property type="entry name" value="LRR_14"/>
    <property type="match status" value="1"/>
</dbReference>
<evidence type="ECO:0000313" key="12">
    <source>
        <dbReference type="Proteomes" id="UP000197138"/>
    </source>
</evidence>
<evidence type="ECO:0000256" key="2">
    <source>
        <dbReference type="ARBA" id="ARBA00022614"/>
    </source>
</evidence>
<comment type="similarity">
    <text evidence="1">Belongs to the disease resistance NB-LRR family.</text>
</comment>
<dbReference type="EMBL" id="MTKT01006319">
    <property type="protein sequence ID" value="OWM62892.1"/>
    <property type="molecule type" value="Genomic_DNA"/>
</dbReference>
<dbReference type="GO" id="GO:0006952">
    <property type="term" value="P:defense response"/>
    <property type="evidence" value="ECO:0007669"/>
    <property type="project" value="UniProtKB-KW"/>
</dbReference>
<dbReference type="Gene3D" id="1.10.10.10">
    <property type="entry name" value="Winged helix-like DNA-binding domain superfamily/Winged helix DNA-binding domain"/>
    <property type="match status" value="1"/>
</dbReference>
<dbReference type="FunFam" id="3.40.50.300:FF:001091">
    <property type="entry name" value="Probable disease resistance protein At1g61300"/>
    <property type="match status" value="1"/>
</dbReference>
<dbReference type="PRINTS" id="PR00364">
    <property type="entry name" value="DISEASERSIST"/>
</dbReference>
<name>A0A218VSK3_PUNGR</name>
<dbReference type="InterPro" id="IPR058922">
    <property type="entry name" value="WHD_DRP"/>
</dbReference>
<evidence type="ECO:0000256" key="4">
    <source>
        <dbReference type="ARBA" id="ARBA00022741"/>
    </source>
</evidence>
<dbReference type="InterPro" id="IPR055414">
    <property type="entry name" value="LRR_R13L4/SHOC2-like"/>
</dbReference>
<reference evidence="12" key="1">
    <citation type="journal article" date="2017" name="Plant J.">
        <title>The pomegranate (Punica granatum L.) genome and the genomics of punicalagin biosynthesis.</title>
        <authorList>
            <person name="Qin G."/>
            <person name="Xu C."/>
            <person name="Ming R."/>
            <person name="Tang H."/>
            <person name="Guyot R."/>
            <person name="Kramer E.M."/>
            <person name="Hu Y."/>
            <person name="Yi X."/>
            <person name="Qi Y."/>
            <person name="Xu X."/>
            <person name="Gao Z."/>
            <person name="Pan H."/>
            <person name="Jian J."/>
            <person name="Tian Y."/>
            <person name="Yue Z."/>
            <person name="Xu Y."/>
        </authorList>
    </citation>
    <scope>NUCLEOTIDE SEQUENCE [LARGE SCALE GENOMIC DNA]</scope>
    <source>
        <strain evidence="12">cv. Dabenzi</strain>
    </source>
</reference>
<dbReference type="AlphaFoldDB" id="A0A218VSK3"/>
<evidence type="ECO:0000256" key="7">
    <source>
        <dbReference type="SAM" id="MobiDB-lite"/>
    </source>
</evidence>
<dbReference type="Pfam" id="PF00931">
    <property type="entry name" value="NB-ARC"/>
    <property type="match status" value="1"/>
</dbReference>
<protein>
    <submittedName>
        <fullName evidence="11">Uncharacterized protein</fullName>
    </submittedName>
</protein>
<keyword evidence="5" id="KW-0611">Plant defense</keyword>
<dbReference type="InterPro" id="IPR002182">
    <property type="entry name" value="NB-ARC"/>
</dbReference>
<evidence type="ECO:0000256" key="5">
    <source>
        <dbReference type="ARBA" id="ARBA00022821"/>
    </source>
</evidence>
<dbReference type="Pfam" id="PF23559">
    <property type="entry name" value="WHD_DRP"/>
    <property type="match status" value="1"/>
</dbReference>
<evidence type="ECO:0000256" key="6">
    <source>
        <dbReference type="ARBA" id="ARBA00022840"/>
    </source>
</evidence>
<proteinExistence type="inferred from homology"/>
<evidence type="ECO:0000313" key="11">
    <source>
        <dbReference type="EMBL" id="OWM62892.1"/>
    </source>
</evidence>
<gene>
    <name evidence="11" type="ORF">CDL15_Pgr020186</name>
</gene>